<evidence type="ECO:0000313" key="2">
    <source>
        <dbReference type="Proteomes" id="UP000180133"/>
    </source>
</evidence>
<organism evidence="1 2">
    <name type="scientific">Vibrio rotiferianus</name>
    <dbReference type="NCBI Taxonomy" id="190895"/>
    <lineage>
        <taxon>Bacteria</taxon>
        <taxon>Pseudomonadati</taxon>
        <taxon>Pseudomonadota</taxon>
        <taxon>Gammaproteobacteria</taxon>
        <taxon>Vibrionales</taxon>
        <taxon>Vibrionaceae</taxon>
        <taxon>Vibrio</taxon>
    </lineage>
</organism>
<proteinExistence type="predicted"/>
<reference evidence="1 2" key="1">
    <citation type="submission" date="2016-09" db="EMBL/GenBank/DDBJ databases">
        <title>Isolation, identification and antibiotic sensitivity analysis of bacterial pathogen from juvenile Hippocampus erectus with tail-rotted disease.</title>
        <authorList>
            <person name="Yang Q."/>
        </authorList>
    </citation>
    <scope>NUCLEOTIDE SEQUENCE [LARGE SCALE GENOMIC DNA]</scope>
    <source>
        <strain evidence="1 2">HM-10</strain>
    </source>
</reference>
<accession>A0ABX3D4P0</accession>
<name>A0ABX3D4P0_9VIBR</name>
<comment type="caution">
    <text evidence="1">The sequence shown here is derived from an EMBL/GenBank/DDBJ whole genome shotgun (WGS) entry which is preliminary data.</text>
</comment>
<dbReference type="RefSeq" id="WP_071234930.1">
    <property type="nucleotide sequence ID" value="NZ_KV861317.1"/>
</dbReference>
<protein>
    <recommendedName>
        <fullName evidence="3">PIN domain-containing protein</fullName>
    </recommendedName>
</protein>
<dbReference type="EMBL" id="MKFT01000034">
    <property type="protein sequence ID" value="OHY90170.1"/>
    <property type="molecule type" value="Genomic_DNA"/>
</dbReference>
<dbReference type="Proteomes" id="UP000180133">
    <property type="component" value="Unassembled WGS sequence"/>
</dbReference>
<gene>
    <name evidence="1" type="ORF">BI375_07945</name>
</gene>
<evidence type="ECO:0008006" key="3">
    <source>
        <dbReference type="Google" id="ProtNLM"/>
    </source>
</evidence>
<sequence>MEIIDIAQNLSKLKKKQQKRFFENLYILFSQLISSSVLRGPYRLVLDSNIIMRLESYRKGNITEGVLSTLLFFHYLRRTDLSVDIVVRPSVFYEYCRQKKLLTTKQHWDAFKELRDLIQQELSVIAFFDGIETFEGAEYYMNLIEHDVEVIKNELQNYESRDWKFDFIRPHRTGFDGVVMNDYLMEVPPFFAAQGLYQPLNLKYYNEASASRFLIEHMHKHICECKSNNQEIIDKYKNDDDFIMTKVLKLTAKGNLEGIADVDLLSDCNIQSQFKLQARGRYFPASIGLSIDSNLSKVLTRFSGIHLDSGQMGGGENWEDSSAKFEAFFHDKSRVDEGDERMKKLLAVQQEFLLEVLPILETALMES</sequence>
<evidence type="ECO:0000313" key="1">
    <source>
        <dbReference type="EMBL" id="OHY90170.1"/>
    </source>
</evidence>
<keyword evidence="2" id="KW-1185">Reference proteome</keyword>